<proteinExistence type="predicted"/>
<evidence type="ECO:0000313" key="2">
    <source>
        <dbReference type="EMBL" id="QNO53062.1"/>
    </source>
</evidence>
<evidence type="ECO:0000256" key="1">
    <source>
        <dbReference type="SAM" id="Phobius"/>
    </source>
</evidence>
<sequence length="70" mass="6936">MLVAPSPKSQSHATIPSYDVEASVKSTVNGSSPLVGVPEKSAVGSVSAIAAVVVFVSGVPSLSVTVRVTV</sequence>
<reference evidence="2" key="1">
    <citation type="submission" date="2020-06" db="EMBL/GenBank/DDBJ databases">
        <title>Unique genomic features of the anaerobic methanotrophic archaea.</title>
        <authorList>
            <person name="Chadwick G.L."/>
            <person name="Skennerton C.T."/>
            <person name="Laso-Perez R."/>
            <person name="Leu A.O."/>
            <person name="Speth D.R."/>
            <person name="Yu H."/>
            <person name="Morgan-Lang C."/>
            <person name="Hatzenpichler R."/>
            <person name="Goudeau D."/>
            <person name="Malmstrom R."/>
            <person name="Brazelton W.J."/>
            <person name="Woyke T."/>
            <person name="Hallam S.J."/>
            <person name="Tyson G.W."/>
            <person name="Wegener G."/>
            <person name="Boetius A."/>
            <person name="Orphan V."/>
        </authorList>
    </citation>
    <scope>NUCLEOTIDE SEQUENCE</scope>
</reference>
<gene>
    <name evidence="2" type="ORF">GGECLBBC_00001</name>
</gene>
<keyword evidence="1" id="KW-1133">Transmembrane helix</keyword>
<feature type="transmembrane region" description="Helical" evidence="1">
    <location>
        <begin position="42"/>
        <end position="66"/>
    </location>
</feature>
<keyword evidence="1" id="KW-0812">Transmembrane</keyword>
<dbReference type="AlphaFoldDB" id="A0A7G9YYH8"/>
<keyword evidence="1" id="KW-0472">Membrane</keyword>
<dbReference type="EMBL" id="MT631530">
    <property type="protein sequence ID" value="QNO53062.1"/>
    <property type="molecule type" value="Genomic_DNA"/>
</dbReference>
<name>A0A7G9YYH8_9EURY</name>
<protein>
    <submittedName>
        <fullName evidence="2">Uncharacterized protein</fullName>
    </submittedName>
</protein>
<accession>A0A7G9YYH8</accession>
<organism evidence="2">
    <name type="scientific">Candidatus Methanophagaceae archaeon ANME-1 ERB6</name>
    <dbReference type="NCBI Taxonomy" id="2759912"/>
    <lineage>
        <taxon>Archaea</taxon>
        <taxon>Methanobacteriati</taxon>
        <taxon>Methanobacteriota</taxon>
        <taxon>Stenosarchaea group</taxon>
        <taxon>Methanomicrobia</taxon>
        <taxon>Candidatus Methanophagales</taxon>
        <taxon>Candidatus Methanophagaceae</taxon>
    </lineage>
</organism>